<dbReference type="AlphaFoldDB" id="A0A7C7D7F6"/>
<gene>
    <name evidence="1" type="ORF">GX523_15360</name>
</gene>
<reference evidence="1 2" key="1">
    <citation type="journal article" date="2020" name="Biotechnol. Biofuels">
        <title>New insights from the biogas microbiome by comprehensive genome-resolved metagenomics of nearly 1600 species originating from multiple anaerobic digesters.</title>
        <authorList>
            <person name="Campanaro S."/>
            <person name="Treu L."/>
            <person name="Rodriguez-R L.M."/>
            <person name="Kovalovszki A."/>
            <person name="Ziels R.M."/>
            <person name="Maus I."/>
            <person name="Zhu X."/>
            <person name="Kougias P.G."/>
            <person name="Basile A."/>
            <person name="Luo G."/>
            <person name="Schluter A."/>
            <person name="Konstantinidis K.T."/>
            <person name="Angelidaki I."/>
        </authorList>
    </citation>
    <scope>NUCLEOTIDE SEQUENCE [LARGE SCALE GENOMIC DNA]</scope>
    <source>
        <strain evidence="1">AS05jafATM_4</strain>
    </source>
</reference>
<evidence type="ECO:0000313" key="2">
    <source>
        <dbReference type="Proteomes" id="UP000553059"/>
    </source>
</evidence>
<dbReference type="EMBL" id="DUTF01000334">
    <property type="protein sequence ID" value="HHY28093.1"/>
    <property type="molecule type" value="Genomic_DNA"/>
</dbReference>
<sequence length="61" mass="7014">MNELVVLKGNEAYTNSWIIAENIISQEVDKGTYYKEIYQVCKAKCQIIKELAFLPSLKMIS</sequence>
<dbReference type="Proteomes" id="UP000553059">
    <property type="component" value="Unassembled WGS sequence"/>
</dbReference>
<proteinExistence type="predicted"/>
<comment type="caution">
    <text evidence="1">The sequence shown here is derived from an EMBL/GenBank/DDBJ whole genome shotgun (WGS) entry which is preliminary data.</text>
</comment>
<organism evidence="1 2">
    <name type="scientific">Desulfitobacterium dehalogenans</name>
    <dbReference type="NCBI Taxonomy" id="36854"/>
    <lineage>
        <taxon>Bacteria</taxon>
        <taxon>Bacillati</taxon>
        <taxon>Bacillota</taxon>
        <taxon>Clostridia</taxon>
        <taxon>Eubacteriales</taxon>
        <taxon>Desulfitobacteriaceae</taxon>
        <taxon>Desulfitobacterium</taxon>
    </lineage>
</organism>
<evidence type="ECO:0000313" key="1">
    <source>
        <dbReference type="EMBL" id="HHY28093.1"/>
    </source>
</evidence>
<accession>A0A7C7D7F6</accession>
<protein>
    <submittedName>
        <fullName evidence="1">Uncharacterized protein</fullName>
    </submittedName>
</protein>
<name>A0A7C7D7F6_9FIRM</name>